<keyword evidence="3" id="KW-1185">Reference proteome</keyword>
<dbReference type="EMBL" id="CP078078">
    <property type="protein sequence ID" value="UPL18533.1"/>
    <property type="molecule type" value="Genomic_DNA"/>
</dbReference>
<dbReference type="Proteomes" id="UP000830631">
    <property type="component" value="Chromosome"/>
</dbReference>
<sequence>MHTTIAYRGDIADAHPSPSAAPEVTDARCLVWSIDLTGVERRREAGRLLRAGAAEALAASGAYGDLRHLVLTYRGPDARRRSLRFTARGIARRLHSELERTRGRYVDVVVIDLSGIDRRGLLAQRVDELASTGRGIVGYAAIPWEDLRGESIRDTCTRDVI</sequence>
<protein>
    <recommendedName>
        <fullName evidence="4">Resolvase/invertase-type recombinase catalytic domain-containing protein</fullName>
    </recommendedName>
</protein>
<reference evidence="2 3" key="1">
    <citation type="submission" date="2021-06" db="EMBL/GenBank/DDBJ databases">
        <title>Genome-based taxonomic framework of Microbacterium strains isolated from marine environment, the description of four new species and reclassification of four preexisting species.</title>
        <authorList>
            <person name="Lee S.D."/>
            <person name="Kim S.-M."/>
            <person name="Byeon Y.-S."/>
            <person name="Yang H.L."/>
            <person name="Kim I.S."/>
        </authorList>
    </citation>
    <scope>NUCLEOTIDE SEQUENCE [LARGE SCALE GENOMIC DNA]</scope>
    <source>
        <strain evidence="2 3">KSW4-10</strain>
    </source>
</reference>
<organism evidence="2 3">
    <name type="scientific">Microbacterium aurugineum</name>
    <dbReference type="NCBI Taxonomy" id="2851642"/>
    <lineage>
        <taxon>Bacteria</taxon>
        <taxon>Bacillati</taxon>
        <taxon>Actinomycetota</taxon>
        <taxon>Actinomycetes</taxon>
        <taxon>Micrococcales</taxon>
        <taxon>Microbacteriaceae</taxon>
        <taxon>Microbacterium</taxon>
    </lineage>
</organism>
<dbReference type="RefSeq" id="WP_134353132.1">
    <property type="nucleotide sequence ID" value="NZ_CP078078.1"/>
</dbReference>
<evidence type="ECO:0000256" key="1">
    <source>
        <dbReference type="SAM" id="MobiDB-lite"/>
    </source>
</evidence>
<gene>
    <name evidence="2" type="ORF">KV397_12575</name>
</gene>
<accession>A0ABY4J4J0</accession>
<evidence type="ECO:0008006" key="4">
    <source>
        <dbReference type="Google" id="ProtNLM"/>
    </source>
</evidence>
<evidence type="ECO:0000313" key="3">
    <source>
        <dbReference type="Proteomes" id="UP000830631"/>
    </source>
</evidence>
<name>A0ABY4J4J0_9MICO</name>
<feature type="region of interest" description="Disordered" evidence="1">
    <location>
        <begin position="1"/>
        <end position="20"/>
    </location>
</feature>
<proteinExistence type="predicted"/>
<evidence type="ECO:0000313" key="2">
    <source>
        <dbReference type="EMBL" id="UPL18533.1"/>
    </source>
</evidence>